<proteinExistence type="predicted"/>
<name>A0ABX9KHN4_9FUSO</name>
<evidence type="ECO:0000313" key="2">
    <source>
        <dbReference type="Proteomes" id="UP000263486"/>
    </source>
</evidence>
<dbReference type="Proteomes" id="UP000263486">
    <property type="component" value="Unassembled WGS sequence"/>
</dbReference>
<sequence>MELKGEYKELRLLFDGSLEELILEELKNSDVIKYAIIPKLKVSWQKGIKHLNTHVWPGEDEILLVIAEKERCYELVEKFSNLKESLEYNITFDISVRALEYINI</sequence>
<keyword evidence="2" id="KW-1185">Reference proteome</keyword>
<dbReference type="NCBIfam" id="NF045581">
    <property type="entry name" value="PG0541_fam"/>
    <property type="match status" value="1"/>
</dbReference>
<gene>
    <name evidence="1" type="ORF">DYH56_08430</name>
</gene>
<evidence type="ECO:0000313" key="1">
    <source>
        <dbReference type="EMBL" id="REI41052.1"/>
    </source>
</evidence>
<accession>A0ABX9KHN4</accession>
<comment type="caution">
    <text evidence="1">The sequence shown here is derived from an EMBL/GenBank/DDBJ whole genome shotgun (WGS) entry which is preliminary data.</text>
</comment>
<organism evidence="1 2">
    <name type="scientific">Psychrilyobacter piezotolerans</name>
    <dbReference type="NCBI Taxonomy" id="2293438"/>
    <lineage>
        <taxon>Bacteria</taxon>
        <taxon>Fusobacteriati</taxon>
        <taxon>Fusobacteriota</taxon>
        <taxon>Fusobacteriia</taxon>
        <taxon>Fusobacteriales</taxon>
        <taxon>Fusobacteriaceae</taxon>
        <taxon>Psychrilyobacter</taxon>
    </lineage>
</organism>
<dbReference type="EMBL" id="QUAJ01000013">
    <property type="protein sequence ID" value="REI41052.1"/>
    <property type="molecule type" value="Genomic_DNA"/>
</dbReference>
<protein>
    <recommendedName>
        <fullName evidence="3">DUF190 domain-containing protein</fullName>
    </recommendedName>
</protein>
<evidence type="ECO:0008006" key="3">
    <source>
        <dbReference type="Google" id="ProtNLM"/>
    </source>
</evidence>
<dbReference type="RefSeq" id="WP_114642410.1">
    <property type="nucleotide sequence ID" value="NZ_JAACIO010000014.1"/>
</dbReference>
<reference evidence="1 2" key="1">
    <citation type="submission" date="2018-08" db="EMBL/GenBank/DDBJ databases">
        <title>Draft genome sequence of Psychrilyobacter sp. strain SD5 isolated from Black Sea water.</title>
        <authorList>
            <person name="Yadav S."/>
            <person name="Villanueva L."/>
            <person name="Damste J.S.S."/>
        </authorList>
    </citation>
    <scope>NUCLEOTIDE SEQUENCE [LARGE SCALE GENOMIC DNA]</scope>
    <source>
        <strain evidence="1 2">SD5</strain>
    </source>
</reference>